<evidence type="ECO:0000256" key="8">
    <source>
        <dbReference type="ARBA" id="ARBA00023136"/>
    </source>
</evidence>
<feature type="domain" description="ABC transmembrane type-1" evidence="12">
    <location>
        <begin position="915"/>
        <end position="1192"/>
    </location>
</feature>
<organism evidence="13 14">
    <name type="scientific">Sphagnum troendelagicum</name>
    <dbReference type="NCBI Taxonomy" id="128251"/>
    <lineage>
        <taxon>Eukaryota</taxon>
        <taxon>Viridiplantae</taxon>
        <taxon>Streptophyta</taxon>
        <taxon>Embryophyta</taxon>
        <taxon>Bryophyta</taxon>
        <taxon>Sphagnophytina</taxon>
        <taxon>Sphagnopsida</taxon>
        <taxon>Sphagnales</taxon>
        <taxon>Sphagnaceae</taxon>
        <taxon>Sphagnum</taxon>
    </lineage>
</organism>
<evidence type="ECO:0000256" key="1">
    <source>
        <dbReference type="ARBA" id="ARBA00004141"/>
    </source>
</evidence>
<dbReference type="InterPro" id="IPR044726">
    <property type="entry name" value="ABCC_6TM_D2"/>
</dbReference>
<evidence type="ECO:0000256" key="5">
    <source>
        <dbReference type="ARBA" id="ARBA00022741"/>
    </source>
</evidence>
<feature type="domain" description="ABC transmembrane type-1" evidence="12">
    <location>
        <begin position="290"/>
        <end position="566"/>
    </location>
</feature>
<reference evidence="13 14" key="1">
    <citation type="submission" date="2024-02" db="EMBL/GenBank/DDBJ databases">
        <authorList>
            <consortium name="ELIXIR-Norway"/>
            <consortium name="Elixir Norway"/>
        </authorList>
    </citation>
    <scope>NUCLEOTIDE SEQUENCE [LARGE SCALE GENOMIC DNA]</scope>
</reference>
<dbReference type="InterPro" id="IPR003439">
    <property type="entry name" value="ABC_transporter-like_ATP-bd"/>
</dbReference>
<feature type="region of interest" description="Disordered" evidence="9">
    <location>
        <begin position="866"/>
        <end position="891"/>
    </location>
</feature>
<feature type="transmembrane region" description="Helical" evidence="10">
    <location>
        <begin position="119"/>
        <end position="139"/>
    </location>
</feature>
<evidence type="ECO:0000256" key="9">
    <source>
        <dbReference type="SAM" id="MobiDB-lite"/>
    </source>
</evidence>
<dbReference type="SUPFAM" id="SSF90123">
    <property type="entry name" value="ABC transporter transmembrane region"/>
    <property type="match status" value="2"/>
</dbReference>
<feature type="transmembrane region" description="Helical" evidence="10">
    <location>
        <begin position="511"/>
        <end position="531"/>
    </location>
</feature>
<feature type="transmembrane region" description="Helical" evidence="10">
    <location>
        <begin position="1164"/>
        <end position="1184"/>
    </location>
</feature>
<dbReference type="PANTHER" id="PTHR24223:SF108">
    <property type="entry name" value="ABC TRANSPORTER C FAMILY MEMBER 8"/>
    <property type="match status" value="1"/>
</dbReference>
<dbReference type="CDD" id="cd03250">
    <property type="entry name" value="ABCC_MRP_domain1"/>
    <property type="match status" value="1"/>
</dbReference>
<dbReference type="PROSITE" id="PS50893">
    <property type="entry name" value="ABC_TRANSPORTER_2"/>
    <property type="match status" value="2"/>
</dbReference>
<dbReference type="Proteomes" id="UP001497512">
    <property type="component" value="Chromosome 1"/>
</dbReference>
<dbReference type="InterPro" id="IPR017871">
    <property type="entry name" value="ABC_transporter-like_CS"/>
</dbReference>
<feature type="transmembrane region" description="Helical" evidence="10">
    <location>
        <begin position="55"/>
        <end position="78"/>
    </location>
</feature>
<evidence type="ECO:0000313" key="14">
    <source>
        <dbReference type="Proteomes" id="UP001497512"/>
    </source>
</evidence>
<feature type="domain" description="ABC transporter" evidence="11">
    <location>
        <begin position="598"/>
        <end position="821"/>
    </location>
</feature>
<feature type="transmembrane region" description="Helical" evidence="10">
    <location>
        <begin position="285"/>
        <end position="312"/>
    </location>
</feature>
<evidence type="ECO:0000256" key="3">
    <source>
        <dbReference type="ARBA" id="ARBA00022448"/>
    </source>
</evidence>
<dbReference type="SUPFAM" id="SSF52540">
    <property type="entry name" value="P-loop containing nucleoside triphosphate hydrolases"/>
    <property type="match status" value="2"/>
</dbReference>
<feature type="domain" description="ABC transporter" evidence="11">
    <location>
        <begin position="1229"/>
        <end position="1463"/>
    </location>
</feature>
<dbReference type="PROSITE" id="PS00211">
    <property type="entry name" value="ABC_TRANSPORTER_1"/>
    <property type="match status" value="1"/>
</dbReference>
<feature type="transmembrane region" description="Helical" evidence="10">
    <location>
        <begin position="1020"/>
        <end position="1045"/>
    </location>
</feature>
<evidence type="ECO:0000259" key="11">
    <source>
        <dbReference type="PROSITE" id="PS50893"/>
    </source>
</evidence>
<dbReference type="PANTHER" id="PTHR24223">
    <property type="entry name" value="ATP-BINDING CASSETTE SUB-FAMILY C"/>
    <property type="match status" value="1"/>
</dbReference>
<evidence type="ECO:0000256" key="2">
    <source>
        <dbReference type="ARBA" id="ARBA00009726"/>
    </source>
</evidence>
<dbReference type="InterPro" id="IPR056228">
    <property type="entry name" value="ABCC10-like_N"/>
</dbReference>
<sequence>MDILHPTTCIQHAVICLVHVLFLLTFLIFLVFSSSVPPGALSSTELLQSFEFTSFLYNVTAVLSALVGMVNLALGLYILVMGSIIPMHPWLQLIVQGASWITIAVSLRMRLRNQAKQIAYVWWIVTFLLASLAASLSIVDILRDATDFSPNVFVVIASWPVSCLLLACAIQGRKRNAVESEASISEPLLNGEHQNGGSETQDTEETESATASFLSRMTFQWLFPLLAMGYKQPLQLKDIPHLDQKREAKTACDAFLNAWEEQKKKNPTKPQSVFQALLTVYWRALVVNGLCALGKVFALALGPIILLLFINYEAGERLFQYEGYVLVAALFFGKMLESLFQRHWYAGARTIGMELRSGLVASIFQKQLRLSSLGRQRHATGEIVNYLSVDAYRLGEFPWYVHQIWTTPLQVVVASAILFYTVGWATVGGLAIIFITMICNTPLAHGLQRSQVQLMRAQDERLRASTEILNSIKIIKLQAWEDNYCEKVMKLRQNELYWLSSYLYKRSLGTILFWMTPVFVSTVTFGAYILLGHQLSPAIVFTSLAAFRIVQDPVRVVPELLAIIIQVQVSLGRLSRFLQDSELQDKAIDRHHSEDYVVEIQDAVLSWDPLASKPTLPSINLKIMPGNHVAVCGSVGSGKSTLLYSIMGEIPKVSGSVKVSGSLAYVAQSAWIQAGTIKENVLFGLPMDKARYHQALKVCALDQDMKSFPFGDQTEIGERGINMSGGQKQRIQLARAVYADADVYLLDDPFSALDAHTAADLFKDCIIGALKHKTVILVTHQVEFLPAVDMILVMEAGKIIQSGKYNELVEGGGAFKRLVEAHGDAMGSSYQSDVEEDEQELELEVAKLEKSRSQGLMMLRNLSRARSRQVSQRERESAAQGSTAQLTQQEEREVGDQGWAVYIKYIRTAHGWVVFFMGIVTQTIFVVGQMAANYWMAKRVSDQGTSDILLIGVYSGLSILSGIFVFLRSQYNVALGLKASKSFFTQLTMCLFHAPMAFYDSTPMGRILSRISSDMTLLDLDVPLGFGFVSTVGLEILGVIVIIAIVTWQVLFVAIPMLIVVRWLQLFYLTSARELMRINGTTKAPIMNNFGETISGAMTIRAFGKVEQFKKKNLHLIDVDASLFFHTFMAYEWLVLRLETLCAIILCATALLLVILPADSIDGGFAGLSLVYGLTLSGTLVFFIQYVCQLANNIVSVERICQYMDIPSEAPAIIKDHRPPANWPLEGKIDLQNLQIRYRPTSPLVLKGITCTFKGGERIGVVGRTGSGKTTLISALFRLVEPAGGKILIDNLDIASIGLHDLRARLGIIPQEPTLFRGTVRTNMDPLEEHLDIEIWEALDKCQLSENIQNMPEKLDAPVSDEGGNWSVGQRQLFCLGRAVLKHSRILVLDEATASIDSTTDTILQKLIREDFKNCTVITVAHRIPTVTDSDMILSMTDGVMAEYDTPLKLLENSHTLFAKLVAEYWKNTQHF</sequence>
<feature type="transmembrane region" description="Helical" evidence="10">
    <location>
        <begin position="427"/>
        <end position="447"/>
    </location>
</feature>
<evidence type="ECO:0000256" key="10">
    <source>
        <dbReference type="SAM" id="Phobius"/>
    </source>
</evidence>
<feature type="transmembrane region" description="Helical" evidence="10">
    <location>
        <begin position="948"/>
        <end position="967"/>
    </location>
</feature>
<dbReference type="InterPro" id="IPR036640">
    <property type="entry name" value="ABC1_TM_sf"/>
</dbReference>
<accession>A0ABP0TAW8</accession>
<evidence type="ECO:0000259" key="12">
    <source>
        <dbReference type="PROSITE" id="PS50929"/>
    </source>
</evidence>
<proteinExistence type="inferred from homology"/>
<dbReference type="InterPro" id="IPR011527">
    <property type="entry name" value="ABC1_TM_dom"/>
</dbReference>
<dbReference type="CDD" id="cd18579">
    <property type="entry name" value="ABC_6TM_ABCC_D1"/>
    <property type="match status" value="1"/>
</dbReference>
<feature type="transmembrane region" description="Helical" evidence="10">
    <location>
        <begin position="151"/>
        <end position="170"/>
    </location>
</feature>
<dbReference type="CDD" id="cd18580">
    <property type="entry name" value="ABC_6TM_ABCC_D2"/>
    <property type="match status" value="1"/>
</dbReference>
<evidence type="ECO:0000313" key="13">
    <source>
        <dbReference type="EMBL" id="CAK9190903.1"/>
    </source>
</evidence>
<keyword evidence="5" id="KW-0547">Nucleotide-binding</keyword>
<keyword evidence="14" id="KW-1185">Reference proteome</keyword>
<keyword evidence="8 10" id="KW-0472">Membrane</keyword>
<protein>
    <submittedName>
        <fullName evidence="13">Uncharacterized protein</fullName>
    </submittedName>
</protein>
<feature type="transmembrane region" description="Helical" evidence="10">
    <location>
        <begin position="1051"/>
        <end position="1069"/>
    </location>
</feature>
<evidence type="ECO:0000256" key="4">
    <source>
        <dbReference type="ARBA" id="ARBA00022692"/>
    </source>
</evidence>
<dbReference type="Gene3D" id="1.20.1560.10">
    <property type="entry name" value="ABC transporter type 1, transmembrane domain"/>
    <property type="match status" value="2"/>
</dbReference>
<dbReference type="Pfam" id="PF00664">
    <property type="entry name" value="ABC_membrane"/>
    <property type="match status" value="2"/>
</dbReference>
<evidence type="ECO:0000256" key="6">
    <source>
        <dbReference type="ARBA" id="ARBA00022840"/>
    </source>
</evidence>
<keyword evidence="4 10" id="KW-0812">Transmembrane</keyword>
<dbReference type="SMART" id="SM00382">
    <property type="entry name" value="AAA"/>
    <property type="match status" value="2"/>
</dbReference>
<dbReference type="InterPro" id="IPR003593">
    <property type="entry name" value="AAA+_ATPase"/>
</dbReference>
<dbReference type="Gene3D" id="3.40.50.300">
    <property type="entry name" value="P-loop containing nucleotide triphosphate hydrolases"/>
    <property type="match status" value="2"/>
</dbReference>
<dbReference type="EMBL" id="OZ019893">
    <property type="protein sequence ID" value="CAK9190903.1"/>
    <property type="molecule type" value="Genomic_DNA"/>
</dbReference>
<comment type="subcellular location">
    <subcellularLocation>
        <location evidence="1">Membrane</location>
        <topology evidence="1">Multi-pass membrane protein</topology>
    </subcellularLocation>
</comment>
<dbReference type="InterPro" id="IPR044746">
    <property type="entry name" value="ABCC_6TM_D1"/>
</dbReference>
<dbReference type="InterPro" id="IPR027417">
    <property type="entry name" value="P-loop_NTPase"/>
</dbReference>
<dbReference type="PROSITE" id="PS50929">
    <property type="entry name" value="ABC_TM1F"/>
    <property type="match status" value="2"/>
</dbReference>
<feature type="compositionally biased region" description="Polar residues" evidence="9">
    <location>
        <begin position="879"/>
        <end position="888"/>
    </location>
</feature>
<comment type="similarity">
    <text evidence="2">Belongs to the ABC transporter superfamily. ABCC family. Conjugate transporter (TC 3.A.1.208) subfamily.</text>
</comment>
<keyword evidence="6" id="KW-0067">ATP-binding</keyword>
<keyword evidence="3" id="KW-0813">Transport</keyword>
<dbReference type="Pfam" id="PF00005">
    <property type="entry name" value="ABC_tran"/>
    <property type="match status" value="2"/>
</dbReference>
<feature type="transmembrane region" description="Helical" evidence="10">
    <location>
        <begin position="318"/>
        <end position="336"/>
    </location>
</feature>
<dbReference type="InterPro" id="IPR050173">
    <property type="entry name" value="ABC_transporter_C-like"/>
</dbReference>
<feature type="transmembrane region" description="Helical" evidence="10">
    <location>
        <begin position="1134"/>
        <end position="1158"/>
    </location>
</feature>
<dbReference type="Pfam" id="PF24358">
    <property type="entry name" value="ABCC10_N"/>
    <property type="match status" value="1"/>
</dbReference>
<feature type="transmembrane region" description="Helical" evidence="10">
    <location>
        <begin position="912"/>
        <end position="936"/>
    </location>
</feature>
<dbReference type="CDD" id="cd03244">
    <property type="entry name" value="ABCC_MRP_domain2"/>
    <property type="match status" value="1"/>
</dbReference>
<gene>
    <name evidence="13" type="ORF">CSSPTR1EN2_LOCUS1123</name>
</gene>
<feature type="transmembrane region" description="Helical" evidence="10">
    <location>
        <begin position="90"/>
        <end position="107"/>
    </location>
</feature>
<feature type="transmembrane region" description="Helical" evidence="10">
    <location>
        <begin position="12"/>
        <end position="34"/>
    </location>
</feature>
<keyword evidence="7 10" id="KW-1133">Transmembrane helix</keyword>
<name>A0ABP0TAW8_9BRYO</name>
<evidence type="ECO:0000256" key="7">
    <source>
        <dbReference type="ARBA" id="ARBA00022989"/>
    </source>
</evidence>